<proteinExistence type="predicted"/>
<name>A0ABR2F3R1_9ROSI</name>
<dbReference type="Proteomes" id="UP001472677">
    <property type="component" value="Unassembled WGS sequence"/>
</dbReference>
<dbReference type="EMBL" id="JBBPBM010000008">
    <property type="protein sequence ID" value="KAK8571656.1"/>
    <property type="molecule type" value="Genomic_DNA"/>
</dbReference>
<evidence type="ECO:0000313" key="1">
    <source>
        <dbReference type="EMBL" id="KAK8571656.1"/>
    </source>
</evidence>
<comment type="caution">
    <text evidence="1">The sequence shown here is derived from an EMBL/GenBank/DDBJ whole genome shotgun (WGS) entry which is preliminary data.</text>
</comment>
<gene>
    <name evidence="1" type="ORF">V6N12_027734</name>
</gene>
<organism evidence="1 2">
    <name type="scientific">Hibiscus sabdariffa</name>
    <name type="common">roselle</name>
    <dbReference type="NCBI Taxonomy" id="183260"/>
    <lineage>
        <taxon>Eukaryota</taxon>
        <taxon>Viridiplantae</taxon>
        <taxon>Streptophyta</taxon>
        <taxon>Embryophyta</taxon>
        <taxon>Tracheophyta</taxon>
        <taxon>Spermatophyta</taxon>
        <taxon>Magnoliopsida</taxon>
        <taxon>eudicotyledons</taxon>
        <taxon>Gunneridae</taxon>
        <taxon>Pentapetalae</taxon>
        <taxon>rosids</taxon>
        <taxon>malvids</taxon>
        <taxon>Malvales</taxon>
        <taxon>Malvaceae</taxon>
        <taxon>Malvoideae</taxon>
        <taxon>Hibiscus</taxon>
    </lineage>
</organism>
<keyword evidence="2" id="KW-1185">Reference proteome</keyword>
<reference evidence="1 2" key="1">
    <citation type="journal article" date="2024" name="G3 (Bethesda)">
        <title>Genome assembly of Hibiscus sabdariffa L. provides insights into metabolisms of medicinal natural products.</title>
        <authorList>
            <person name="Kim T."/>
        </authorList>
    </citation>
    <scope>NUCLEOTIDE SEQUENCE [LARGE SCALE GENOMIC DNA]</scope>
    <source>
        <strain evidence="1">TK-2024</strain>
        <tissue evidence="1">Old leaves</tissue>
    </source>
</reference>
<protein>
    <submittedName>
        <fullName evidence="1">Uncharacterized protein</fullName>
    </submittedName>
</protein>
<accession>A0ABR2F3R1</accession>
<sequence length="106" mass="12799">MVFSQEAWIWRYKSSAWVSKTLWKWFSMQHYVTWIIHVYQCRIVPAEYLEEANMEMMLPLQIFWHYLSSKPQFSPILMRTFKEDNFSNQNPEPQASCTIGLKEING</sequence>
<evidence type="ECO:0000313" key="2">
    <source>
        <dbReference type="Proteomes" id="UP001472677"/>
    </source>
</evidence>